<dbReference type="PROSITE" id="PS00830">
    <property type="entry name" value="GREAB_2"/>
    <property type="match status" value="1"/>
</dbReference>
<gene>
    <name evidence="8 13" type="primary">greA</name>
    <name evidence="13" type="ORF">GWP43_08270</name>
</gene>
<evidence type="ECO:0000256" key="7">
    <source>
        <dbReference type="ARBA" id="ARBA00030776"/>
    </source>
</evidence>
<feature type="repeat" description="TPR" evidence="9">
    <location>
        <begin position="149"/>
        <end position="182"/>
    </location>
</feature>
<dbReference type="GO" id="GO:0006354">
    <property type="term" value="P:DNA-templated transcription elongation"/>
    <property type="evidence" value="ECO:0007669"/>
    <property type="project" value="TreeGrafter"/>
</dbReference>
<dbReference type="GO" id="GO:0070063">
    <property type="term" value="F:RNA polymerase binding"/>
    <property type="evidence" value="ECO:0007669"/>
    <property type="project" value="InterPro"/>
</dbReference>
<keyword evidence="8" id="KW-0175">Coiled coil</keyword>
<dbReference type="HAMAP" id="MF_00105">
    <property type="entry name" value="GreA_GreB"/>
    <property type="match status" value="1"/>
</dbReference>
<name>A0A6P1Y290_9SPIR</name>
<dbReference type="InterPro" id="IPR028624">
    <property type="entry name" value="Tscrpt_elong_fac_GreA/B"/>
</dbReference>
<evidence type="ECO:0000256" key="6">
    <source>
        <dbReference type="ARBA" id="ARBA00024916"/>
    </source>
</evidence>
<dbReference type="Pfam" id="PF03449">
    <property type="entry name" value="GreA_GreB_N"/>
    <property type="match status" value="1"/>
</dbReference>
<reference evidence="13 14" key="1">
    <citation type="submission" date="2020-01" db="EMBL/GenBank/DDBJ databases">
        <title>Complete genome sequence of a human oral phylogroup 1 Treponema sp. strain ATCC 700766, originally isolated from periodontitis dental plaque.</title>
        <authorList>
            <person name="Chan Y."/>
            <person name="Huo Y.-B."/>
            <person name="Yu X.-L."/>
            <person name="Zeng H."/>
            <person name="Leung W.-K."/>
            <person name="Watt R.M."/>
        </authorList>
    </citation>
    <scope>NUCLEOTIDE SEQUENCE [LARGE SCALE GENOMIC DNA]</scope>
    <source>
        <strain evidence="13 14">OMZ 804</strain>
    </source>
</reference>
<keyword evidence="9" id="KW-0802">TPR repeat</keyword>
<dbReference type="Gene3D" id="3.10.50.30">
    <property type="entry name" value="Transcription elongation factor, GreA/GreB, C-terminal domain"/>
    <property type="match status" value="1"/>
</dbReference>
<dbReference type="InterPro" id="IPR001437">
    <property type="entry name" value="Tscrpt_elong_fac_GreA/B_C"/>
</dbReference>
<dbReference type="SUPFAM" id="SSF48452">
    <property type="entry name" value="TPR-like"/>
    <property type="match status" value="1"/>
</dbReference>
<dbReference type="InterPro" id="IPR006359">
    <property type="entry name" value="Tscrpt_elong_fac_GreA"/>
</dbReference>
<dbReference type="RefSeq" id="WP_162663761.1">
    <property type="nucleotide sequence ID" value="NZ_CP048020.1"/>
</dbReference>
<evidence type="ECO:0000256" key="8">
    <source>
        <dbReference type="HAMAP-Rule" id="MF_00105"/>
    </source>
</evidence>
<evidence type="ECO:0000256" key="3">
    <source>
        <dbReference type="ARBA" id="ARBA00023015"/>
    </source>
</evidence>
<feature type="domain" description="Transcription elongation factor GreA/GreB C-terminal" evidence="11">
    <location>
        <begin position="815"/>
        <end position="888"/>
    </location>
</feature>
<dbReference type="InterPro" id="IPR022691">
    <property type="entry name" value="Tscrpt_elong_fac_GreA/B_N"/>
</dbReference>
<dbReference type="Gene3D" id="1.25.40.10">
    <property type="entry name" value="Tetratricopeptide repeat domain"/>
    <property type="match status" value="1"/>
</dbReference>
<dbReference type="InterPro" id="IPR019734">
    <property type="entry name" value="TPR_rpt"/>
</dbReference>
<keyword evidence="13" id="KW-0251">Elongation factor</keyword>
<evidence type="ECO:0000313" key="13">
    <source>
        <dbReference type="EMBL" id="QHX43439.1"/>
    </source>
</evidence>
<proteinExistence type="inferred from homology"/>
<dbReference type="KEGG" id="trz:GWP43_08270"/>
<dbReference type="InterPro" id="IPR036805">
    <property type="entry name" value="Tscrpt_elong_fac_GreA/B_N_sf"/>
</dbReference>
<dbReference type="Proteomes" id="UP000464374">
    <property type="component" value="Chromosome"/>
</dbReference>
<evidence type="ECO:0000259" key="11">
    <source>
        <dbReference type="Pfam" id="PF01272"/>
    </source>
</evidence>
<accession>A0A6P1Y290</accession>
<dbReference type="NCBIfam" id="NF011309">
    <property type="entry name" value="PRK14720.1"/>
    <property type="match status" value="1"/>
</dbReference>
<dbReference type="GO" id="GO:0003677">
    <property type="term" value="F:DNA binding"/>
    <property type="evidence" value="ECO:0007669"/>
    <property type="project" value="UniProtKB-UniRule"/>
</dbReference>
<evidence type="ECO:0000256" key="10">
    <source>
        <dbReference type="RuleBase" id="RU000556"/>
    </source>
</evidence>
<evidence type="ECO:0000256" key="2">
    <source>
        <dbReference type="ARBA" id="ARBA00013729"/>
    </source>
</evidence>
<dbReference type="GO" id="GO:0003746">
    <property type="term" value="F:translation elongation factor activity"/>
    <property type="evidence" value="ECO:0007669"/>
    <property type="project" value="UniProtKB-KW"/>
</dbReference>
<dbReference type="GO" id="GO:0032784">
    <property type="term" value="P:regulation of DNA-templated transcription elongation"/>
    <property type="evidence" value="ECO:0007669"/>
    <property type="project" value="UniProtKB-UniRule"/>
</dbReference>
<dbReference type="FunFam" id="1.10.287.180:FF:000001">
    <property type="entry name" value="Transcription elongation factor GreA"/>
    <property type="match status" value="1"/>
</dbReference>
<dbReference type="SUPFAM" id="SSF46557">
    <property type="entry name" value="GreA transcript cleavage protein, N-terminal domain"/>
    <property type="match status" value="1"/>
</dbReference>
<dbReference type="InterPro" id="IPR011990">
    <property type="entry name" value="TPR-like_helical_dom_sf"/>
</dbReference>
<dbReference type="EMBL" id="CP048020">
    <property type="protein sequence ID" value="QHX43439.1"/>
    <property type="molecule type" value="Genomic_DNA"/>
</dbReference>
<comment type="similarity">
    <text evidence="1 8 10">Belongs to the GreA/GreB family.</text>
</comment>
<organism evidence="13 14">
    <name type="scientific">Treponema vincentii</name>
    <dbReference type="NCBI Taxonomy" id="69710"/>
    <lineage>
        <taxon>Bacteria</taxon>
        <taxon>Pseudomonadati</taxon>
        <taxon>Spirochaetota</taxon>
        <taxon>Spirochaetia</taxon>
        <taxon>Spirochaetales</taxon>
        <taxon>Treponemataceae</taxon>
        <taxon>Treponema</taxon>
    </lineage>
</organism>
<dbReference type="SUPFAM" id="SSF54534">
    <property type="entry name" value="FKBP-like"/>
    <property type="match status" value="1"/>
</dbReference>
<dbReference type="InterPro" id="IPR018151">
    <property type="entry name" value="TF_GreA/GreB_CS"/>
</dbReference>
<feature type="coiled-coil region" evidence="8">
    <location>
        <begin position="781"/>
        <end position="808"/>
    </location>
</feature>
<evidence type="ECO:0000259" key="12">
    <source>
        <dbReference type="Pfam" id="PF03449"/>
    </source>
</evidence>
<comment type="function">
    <text evidence="6 8 10">Necessary for efficient RNA polymerase transcription elongation past template-encoded arresting sites. The arresting sites in DNA have the property of trapping a certain fraction of elongating RNA polymerases that pass through, resulting in locked ternary complexes. Cleavage of the nascent transcript by cleavage factors such as GreA or GreB allows the resumption of elongation from the new 3'terminus. GreA releases sequences of 2 to 3 nucleotides.</text>
</comment>
<evidence type="ECO:0000313" key="14">
    <source>
        <dbReference type="Proteomes" id="UP000464374"/>
    </source>
</evidence>
<evidence type="ECO:0000256" key="5">
    <source>
        <dbReference type="ARBA" id="ARBA00023163"/>
    </source>
</evidence>
<evidence type="ECO:0000256" key="1">
    <source>
        <dbReference type="ARBA" id="ARBA00008213"/>
    </source>
</evidence>
<dbReference type="InterPro" id="IPR036953">
    <property type="entry name" value="GreA/GreB_C_sf"/>
</dbReference>
<dbReference type="AlphaFoldDB" id="A0A6P1Y290"/>
<dbReference type="Pfam" id="PF01272">
    <property type="entry name" value="GreA_GreB"/>
    <property type="match status" value="1"/>
</dbReference>
<keyword evidence="13" id="KW-0648">Protein biosynthesis</keyword>
<dbReference type="PANTHER" id="PTHR30437">
    <property type="entry name" value="TRANSCRIPTION ELONGATION FACTOR GREA"/>
    <property type="match status" value="1"/>
</dbReference>
<dbReference type="NCBIfam" id="TIGR01462">
    <property type="entry name" value="greA"/>
    <property type="match status" value="1"/>
</dbReference>
<dbReference type="PROSITE" id="PS50005">
    <property type="entry name" value="TPR"/>
    <property type="match status" value="1"/>
</dbReference>
<protein>
    <recommendedName>
        <fullName evidence="2 8">Transcription elongation factor GreA</fullName>
    </recommendedName>
    <alternativeName>
        <fullName evidence="7 8">Transcript cleavage factor GreA</fullName>
    </alternativeName>
</protein>
<dbReference type="PANTHER" id="PTHR30437:SF4">
    <property type="entry name" value="TRANSCRIPTION ELONGATION FACTOR GREA"/>
    <property type="match status" value="1"/>
</dbReference>
<dbReference type="Gene3D" id="1.10.287.180">
    <property type="entry name" value="Transcription elongation factor, GreA/GreB, N-terminal domain"/>
    <property type="match status" value="1"/>
</dbReference>
<keyword evidence="4 8" id="KW-0238">DNA-binding</keyword>
<feature type="domain" description="Transcription elongation factor GreA/GreB N-terminal" evidence="12">
    <location>
        <begin position="738"/>
        <end position="807"/>
    </location>
</feature>
<keyword evidence="3 8" id="KW-0805">Transcription regulation</keyword>
<dbReference type="PROSITE" id="PS00829">
    <property type="entry name" value="GREAB_1"/>
    <property type="match status" value="1"/>
</dbReference>
<evidence type="ECO:0000256" key="4">
    <source>
        <dbReference type="ARBA" id="ARBA00023125"/>
    </source>
</evidence>
<evidence type="ECO:0000256" key="9">
    <source>
        <dbReference type="PROSITE-ProRule" id="PRU00339"/>
    </source>
</evidence>
<sequence length="892" mass="104308">MSDVLEKNVRDIFNEEKWTRAAITNYSINNFKELDTLIEEAKKNRHLDELKTLSDEHLSHNKTSITALYISSIIALSKQLLDDSSLITLVTLFIDNHRMQIVEYLCQRVLEFGDSKFALRTLANCYKESGNGDIYDIWERLARIDYEEADIPKQLAERYQQMGNTEKAVEYYKKALYRYINRHSYTAVKEVWARLVELVPQEIDFFYHVQRKIADHLGTERGAALMQDLYDYYKKEKDWNTAIDILKLVLASDDKDNWARKEIVECFREKYASHSQLEEYIKVSNLTQSWRNVFEAIDDFEKHISFDEGCFVFHRTWGVGRIAKVNNDELVIDFAKKRGHTMSLKMGITALQTLDKDHIWVLKSIMKRDELAAKVKANPEWALKTIIHSFDNNCDFKRIKHELVPSLLTDKEWTTWSTKARKVVKENPEFGINPTNIDFYTVHTRPISLEEKLSNEFKAQKNFFERVEIIFNVMESGDTDSDSFQDMINYFDAFLKAFSQVNEQVVAAYLVMSKLTAALPHLSVTQHHNFAELFAQIEDPAAIYCGIENKELRSAYLRNIKNLVPDWSDQYIRLFPVVLSTEVLNPLLEEYPEKVKELVLTCFKDYKEYREAVIWFFKNAQEEQWFKDLNIDYEHEIIVLIHILDITYREIASRRNTTENRKINKQIHTILFGKEALLENFILEHDEDAVTRLYTLVSDIKDLDPPIKMQLRNRILEKYKNFKFFDEVEKTVSGRGLIVTSKMLEEKKKELQRLIEVEIPRNSKEVGFALSLGDLRENSEYKAAKEEQNRLNNTVSRLQEELERAQVFDPTTITTTRVGFGTIVVLETPDNNEKETYTILGPWESNPENGVISYMSPLGTNLLNHKVGETLSFMVNEEKKTYKILDISAAAD</sequence>
<dbReference type="InterPro" id="IPR023459">
    <property type="entry name" value="Tscrpt_elong_fac_GreA/B_fam"/>
</dbReference>
<keyword evidence="5 8" id="KW-0804">Transcription</keyword>